<sequence length="128" mass="14382">MSETTEWPDPADKAHAVEQAMRLRDQAAAGGLIFEAYLPPDLAVWLLDRIERGAFVDPSEATFVLLGEARDLEPHVDLRNELLKRVIQAAIDDPRPGIPVEDVMESLRKKFENPLPEPAKWERRSGTA</sequence>
<dbReference type="Gene3D" id="6.20.450.20">
    <property type="match status" value="1"/>
</dbReference>
<name>A0ABY8INS1_9HYPH</name>
<reference evidence="1 2" key="1">
    <citation type="journal article" date="2019" name="Phytopathology">
        <title>A Novel Group of Rhizobium tumorigenes-Like Agrobacteria Associated with Crown Gall Disease of Rhododendron and Blueberry.</title>
        <authorList>
            <person name="Kuzmanovic N."/>
            <person name="Behrens P."/>
            <person name="Idczak E."/>
            <person name="Wagner S."/>
            <person name="Gotz M."/>
            <person name="Sproer C."/>
            <person name="Bunk B."/>
            <person name="Overmann J."/>
            <person name="Smalla K."/>
        </authorList>
    </citation>
    <scope>NUCLEOTIDE SEQUENCE [LARGE SCALE GENOMIC DNA]</scope>
    <source>
        <strain evidence="2">rho-6.2</strain>
    </source>
</reference>
<evidence type="ECO:0008006" key="3">
    <source>
        <dbReference type="Google" id="ProtNLM"/>
    </source>
</evidence>
<proteinExistence type="predicted"/>
<keyword evidence="1" id="KW-0614">Plasmid</keyword>
<dbReference type="RefSeq" id="WP_142831069.1">
    <property type="nucleotide sequence ID" value="NZ_CP117268.1"/>
</dbReference>
<keyword evidence="2" id="KW-1185">Reference proteome</keyword>
<organism evidence="1 2">
    <name type="scientific">Rhizobium rhododendri</name>
    <dbReference type="NCBI Taxonomy" id="2506430"/>
    <lineage>
        <taxon>Bacteria</taxon>
        <taxon>Pseudomonadati</taxon>
        <taxon>Pseudomonadota</taxon>
        <taxon>Alphaproteobacteria</taxon>
        <taxon>Hyphomicrobiales</taxon>
        <taxon>Rhizobiaceae</taxon>
        <taxon>Rhizobium/Agrobacterium group</taxon>
        <taxon>Rhizobium</taxon>
    </lineage>
</organism>
<reference evidence="1 2" key="2">
    <citation type="journal article" date="2023" name="MicrobiologyOpen">
        <title>Genomics of the tumorigenes clade of the family Rhizobiaceae and description of Rhizobium rhododendri sp. nov.</title>
        <authorList>
            <person name="Kuzmanovic N."/>
            <person name="diCenzo G.C."/>
            <person name="Bunk B."/>
            <person name="Sproeer C."/>
            <person name="Fruehling A."/>
            <person name="Neumann-Schaal M."/>
            <person name="Overmann J."/>
            <person name="Smalla K."/>
        </authorList>
    </citation>
    <scope>NUCLEOTIDE SEQUENCE [LARGE SCALE GENOMIC DNA]</scope>
    <source>
        <strain evidence="2">rho-6.2</strain>
        <plasmid evidence="1 2">unnamed1</plasmid>
    </source>
</reference>
<accession>A0ABY8INS1</accession>
<evidence type="ECO:0000313" key="1">
    <source>
        <dbReference type="EMBL" id="WFS25080.1"/>
    </source>
</evidence>
<evidence type="ECO:0000313" key="2">
    <source>
        <dbReference type="Proteomes" id="UP000318939"/>
    </source>
</evidence>
<gene>
    <name evidence="1" type="ORF">PR018_22625</name>
</gene>
<protein>
    <recommendedName>
        <fullName evidence="3">CopG family transcriptional regulator</fullName>
    </recommendedName>
</protein>
<dbReference type="EMBL" id="CP117268">
    <property type="protein sequence ID" value="WFS25080.1"/>
    <property type="molecule type" value="Genomic_DNA"/>
</dbReference>
<dbReference type="Proteomes" id="UP000318939">
    <property type="component" value="Plasmid unnamed1"/>
</dbReference>
<geneLocation type="plasmid" evidence="1 2">
    <name>unnamed1</name>
</geneLocation>